<evidence type="ECO:0000256" key="2">
    <source>
        <dbReference type="SAM" id="MobiDB-lite"/>
    </source>
</evidence>
<protein>
    <submittedName>
        <fullName evidence="4">Carbon-nitrogen hydrolase</fullName>
    </submittedName>
</protein>
<dbReference type="Pfam" id="PF00795">
    <property type="entry name" value="CN_hydrolase"/>
    <property type="match status" value="1"/>
</dbReference>
<dbReference type="InterPro" id="IPR036526">
    <property type="entry name" value="C-N_Hydrolase_sf"/>
</dbReference>
<dbReference type="PANTHER" id="PTHR43674:SF16">
    <property type="entry name" value="CARBON-NITROGEN FAMILY, PUTATIVE (AFU_ORTHOLOGUE AFUA_5G02350)-RELATED"/>
    <property type="match status" value="1"/>
</dbReference>
<dbReference type="Proteomes" id="UP000799428">
    <property type="component" value="Unassembled WGS sequence"/>
</dbReference>
<dbReference type="EMBL" id="MU005766">
    <property type="protein sequence ID" value="KAF2712218.1"/>
    <property type="molecule type" value="Genomic_DNA"/>
</dbReference>
<accession>A0A6G1KHB3</accession>
<dbReference type="Gene3D" id="3.60.110.10">
    <property type="entry name" value="Carbon-nitrogen hydrolase"/>
    <property type="match status" value="1"/>
</dbReference>
<dbReference type="InterPro" id="IPR003010">
    <property type="entry name" value="C-N_Hydrolase"/>
</dbReference>
<dbReference type="AlphaFoldDB" id="A0A6G1KHB3"/>
<reference evidence="4" key="1">
    <citation type="journal article" date="2020" name="Stud. Mycol.">
        <title>101 Dothideomycetes genomes: a test case for predicting lifestyles and emergence of pathogens.</title>
        <authorList>
            <person name="Haridas S."/>
            <person name="Albert R."/>
            <person name="Binder M."/>
            <person name="Bloem J."/>
            <person name="Labutti K."/>
            <person name="Salamov A."/>
            <person name="Andreopoulos B."/>
            <person name="Baker S."/>
            <person name="Barry K."/>
            <person name="Bills G."/>
            <person name="Bluhm B."/>
            <person name="Cannon C."/>
            <person name="Castanera R."/>
            <person name="Culley D."/>
            <person name="Daum C."/>
            <person name="Ezra D."/>
            <person name="Gonzalez J."/>
            <person name="Henrissat B."/>
            <person name="Kuo A."/>
            <person name="Liang C."/>
            <person name="Lipzen A."/>
            <person name="Lutzoni F."/>
            <person name="Magnuson J."/>
            <person name="Mondo S."/>
            <person name="Nolan M."/>
            <person name="Ohm R."/>
            <person name="Pangilinan J."/>
            <person name="Park H.-J."/>
            <person name="Ramirez L."/>
            <person name="Alfaro M."/>
            <person name="Sun H."/>
            <person name="Tritt A."/>
            <person name="Yoshinaga Y."/>
            <person name="Zwiers L.-H."/>
            <person name="Turgeon B."/>
            <person name="Goodwin S."/>
            <person name="Spatafora J."/>
            <person name="Crous P."/>
            <person name="Grigoriev I."/>
        </authorList>
    </citation>
    <scope>NUCLEOTIDE SEQUENCE</scope>
    <source>
        <strain evidence="4">CBS 279.74</strain>
    </source>
</reference>
<name>A0A6G1KHB3_9PLEO</name>
<proteinExistence type="predicted"/>
<dbReference type="OrthoDB" id="412018at2759"/>
<dbReference type="GO" id="GO:0016811">
    <property type="term" value="F:hydrolase activity, acting on carbon-nitrogen (but not peptide) bonds, in linear amides"/>
    <property type="evidence" value="ECO:0007669"/>
    <property type="project" value="TreeGrafter"/>
</dbReference>
<evidence type="ECO:0000313" key="5">
    <source>
        <dbReference type="Proteomes" id="UP000799428"/>
    </source>
</evidence>
<organism evidence="4 5">
    <name type="scientific">Pleomassaria siparia CBS 279.74</name>
    <dbReference type="NCBI Taxonomy" id="1314801"/>
    <lineage>
        <taxon>Eukaryota</taxon>
        <taxon>Fungi</taxon>
        <taxon>Dikarya</taxon>
        <taxon>Ascomycota</taxon>
        <taxon>Pezizomycotina</taxon>
        <taxon>Dothideomycetes</taxon>
        <taxon>Pleosporomycetidae</taxon>
        <taxon>Pleosporales</taxon>
        <taxon>Pleomassariaceae</taxon>
        <taxon>Pleomassaria</taxon>
    </lineage>
</organism>
<dbReference type="CDD" id="cd12261">
    <property type="entry name" value="RRM1_3_MRN1"/>
    <property type="match status" value="1"/>
</dbReference>
<dbReference type="PANTHER" id="PTHR43674">
    <property type="entry name" value="NITRILASE C965.09-RELATED"/>
    <property type="match status" value="1"/>
</dbReference>
<feature type="domain" description="CN hydrolase" evidence="3">
    <location>
        <begin position="417"/>
        <end position="675"/>
    </location>
</feature>
<evidence type="ECO:0000259" key="3">
    <source>
        <dbReference type="PROSITE" id="PS50263"/>
    </source>
</evidence>
<dbReference type="SUPFAM" id="SSF56317">
    <property type="entry name" value="Carbon-nitrogen hydrolase"/>
    <property type="match status" value="1"/>
</dbReference>
<keyword evidence="1 4" id="KW-0378">Hydrolase</keyword>
<dbReference type="InterPro" id="IPR050345">
    <property type="entry name" value="Aliph_Amidase/BUP"/>
</dbReference>
<sequence>MSTPGELVDKQMTTYEPLLHLLPPHTPQSPPKASPTMGTVTIGKSYFEALLRRAEFHTSGHDFDISPSLSAHVTLPKADHEYLLQAEHEYSLLKNALFRGGLTVEVLDTLLSGESGVTHEESAPPAAFNADTWGEAFVRPHAVPVTLKAPCHYEVSPDSDNTTIGDSLQPRTQPRSYNRLYSFGQPDSSIDTPQKEDNLQPSNPRVPTHDRRTVLITNLADRTTHKDLVGVIRGGRLLDVFLRNDRSATISFVEGAQDFLAHSKRNDIYLHAKRLEFRWNDRQFHVPPHVSNKIAGGASRNLVVRGAAGKFTEAQIRDHLDHIHNLVVVDINFRGGDAYISTNSIHNALFARTCMMSRTVYKGLRIDWYPDECAAPLPRPNLRTQSSVQSVPMKVVPITNRYTLLDTGSDLNSDSDDESYTTSGIKVDPLQPCENFAKAASFVRSAASQGAQLAVLPEYHLTSWKPHEPKFVDLAREWKTYMQWYKDLAKEVGICIVPGTILEFHPENDEASGDRLLNVAYFIDGGGEVIGKYIKKNLWGPERDHLTGSGRDMHEVFDTPLGKVGMLICWDLAFPEAFRELIAQGAKMVIIPTFWTLRDCNEQGLALNPSAEALFLDSALTARAFENTCAIVFANAGGPPGQGYAGLSQIVVPFVGPLTRLGSCAEGMSVVDVDMQIMEDAEANYQVRADLARHDWHYDYRHS</sequence>
<feature type="compositionally biased region" description="Polar residues" evidence="2">
    <location>
        <begin position="158"/>
        <end position="176"/>
    </location>
</feature>
<dbReference type="PROSITE" id="PS50263">
    <property type="entry name" value="CN_HYDROLASE"/>
    <property type="match status" value="1"/>
</dbReference>
<feature type="region of interest" description="Disordered" evidence="2">
    <location>
        <begin position="155"/>
        <end position="208"/>
    </location>
</feature>
<keyword evidence="5" id="KW-1185">Reference proteome</keyword>
<dbReference type="CDD" id="cd07197">
    <property type="entry name" value="nitrilase"/>
    <property type="match status" value="1"/>
</dbReference>
<gene>
    <name evidence="4" type="ORF">K504DRAFT_531348</name>
</gene>
<evidence type="ECO:0000256" key="1">
    <source>
        <dbReference type="ARBA" id="ARBA00022801"/>
    </source>
</evidence>
<evidence type="ECO:0000313" key="4">
    <source>
        <dbReference type="EMBL" id="KAF2712218.1"/>
    </source>
</evidence>